<keyword evidence="1" id="KW-0812">Transmembrane</keyword>
<evidence type="ECO:0008006" key="4">
    <source>
        <dbReference type="Google" id="ProtNLM"/>
    </source>
</evidence>
<evidence type="ECO:0000313" key="3">
    <source>
        <dbReference type="Proteomes" id="UP000192330"/>
    </source>
</evidence>
<organism evidence="2 3">
    <name type="scientific">Primorskyibacter flagellatus</name>
    <dbReference type="NCBI Taxonomy" id="1387277"/>
    <lineage>
        <taxon>Bacteria</taxon>
        <taxon>Pseudomonadati</taxon>
        <taxon>Pseudomonadota</taxon>
        <taxon>Alphaproteobacteria</taxon>
        <taxon>Rhodobacterales</taxon>
        <taxon>Roseobacteraceae</taxon>
        <taxon>Primorskyibacter</taxon>
    </lineage>
</organism>
<sequence>MSNSDSFIDEVTEEVRRDRLFALMKRYGWIAVLVVILLVGGAAWNEWRKASARASAEQLGDAILAALEQDDAQERVSALTAIDAPTPGGKALLHLLTSSEQASAGDDAGARNSLDAISADAEVPEIYRQIAAYKALTRGGTDITVEDRRLRFEGLATPGSPVRLLAEEQLALIDIETGERDAALTRLQALLEDAEITSGLRRRATQLIVALGGTPGEVSAG</sequence>
<name>A0A1W1Z240_9RHOB</name>
<accession>A0A1W1Z240</accession>
<dbReference type="Proteomes" id="UP000192330">
    <property type="component" value="Unassembled WGS sequence"/>
</dbReference>
<dbReference type="RefSeq" id="WP_084349874.1">
    <property type="nucleotide sequence ID" value="NZ_FWYD01000001.1"/>
</dbReference>
<dbReference type="EMBL" id="FWYD01000001">
    <property type="protein sequence ID" value="SMC42008.1"/>
    <property type="molecule type" value="Genomic_DNA"/>
</dbReference>
<feature type="transmembrane region" description="Helical" evidence="1">
    <location>
        <begin position="27"/>
        <end position="44"/>
    </location>
</feature>
<evidence type="ECO:0000313" key="2">
    <source>
        <dbReference type="EMBL" id="SMC42008.1"/>
    </source>
</evidence>
<protein>
    <recommendedName>
        <fullName evidence="4">Tetratricopeptide repeat-like domain-containing protein</fullName>
    </recommendedName>
</protein>
<keyword evidence="1" id="KW-1133">Transmembrane helix</keyword>
<keyword evidence="1" id="KW-0472">Membrane</keyword>
<gene>
    <name evidence="2" type="ORF">SAMN06295998_101128</name>
</gene>
<proteinExistence type="predicted"/>
<dbReference type="OrthoDB" id="7173339at2"/>
<evidence type="ECO:0000256" key="1">
    <source>
        <dbReference type="SAM" id="Phobius"/>
    </source>
</evidence>
<reference evidence="2 3" key="1">
    <citation type="submission" date="2017-04" db="EMBL/GenBank/DDBJ databases">
        <authorList>
            <person name="Afonso C.L."/>
            <person name="Miller P.J."/>
            <person name="Scott M.A."/>
            <person name="Spackman E."/>
            <person name="Goraichik I."/>
            <person name="Dimitrov K.M."/>
            <person name="Suarez D.L."/>
            <person name="Swayne D.E."/>
        </authorList>
    </citation>
    <scope>NUCLEOTIDE SEQUENCE [LARGE SCALE GENOMIC DNA]</scope>
    <source>
        <strain evidence="2 3">CGMCC 1.12644</strain>
    </source>
</reference>
<dbReference type="AlphaFoldDB" id="A0A1W1Z240"/>
<dbReference type="STRING" id="1387277.SAMN06295998_101128"/>
<keyword evidence="3" id="KW-1185">Reference proteome</keyword>